<feature type="domain" description="Mop" evidence="3">
    <location>
        <begin position="2"/>
        <end position="67"/>
    </location>
</feature>
<evidence type="ECO:0000259" key="3">
    <source>
        <dbReference type="PROSITE" id="PS51866"/>
    </source>
</evidence>
<dbReference type="Gene3D" id="2.40.50.100">
    <property type="match status" value="1"/>
</dbReference>
<dbReference type="InterPro" id="IPR004606">
    <property type="entry name" value="Mop_domain"/>
</dbReference>
<dbReference type="EMBL" id="OUNR01000001">
    <property type="protein sequence ID" value="SPP62942.1"/>
    <property type="molecule type" value="Genomic_DNA"/>
</dbReference>
<dbReference type="NCBIfam" id="TIGR00638">
    <property type="entry name" value="Mop"/>
    <property type="match status" value="1"/>
</dbReference>
<evidence type="ECO:0000256" key="1">
    <source>
        <dbReference type="ARBA" id="ARBA00022505"/>
    </source>
</evidence>
<sequence length="67" mass="6958">MKLSARNQFQGTVTKITEGAAMAEVTVKVGSLEFVAAITEGSVKNMGLKNGDTVTVAVKATEVMIGK</sequence>
<accession>A0A330L273</accession>
<dbReference type="Pfam" id="PF03459">
    <property type="entry name" value="TOBE"/>
    <property type="match status" value="1"/>
</dbReference>
<dbReference type="InterPro" id="IPR005116">
    <property type="entry name" value="Transp-assoc_OB_typ1"/>
</dbReference>
<name>A0A330L273_9BACT</name>
<dbReference type="AlphaFoldDB" id="A0A330L273"/>
<dbReference type="InterPro" id="IPR008995">
    <property type="entry name" value="Mo/tungstate-bd_C_term_dom"/>
</dbReference>
<reference evidence="5" key="1">
    <citation type="submission" date="2018-04" db="EMBL/GenBank/DDBJ databases">
        <authorList>
            <person name="Lucker S."/>
            <person name="Sakoula D."/>
        </authorList>
    </citation>
    <scope>NUCLEOTIDE SEQUENCE [LARGE SCALE GENOMIC DNA]</scope>
</reference>
<dbReference type="OrthoDB" id="9800709at2"/>
<dbReference type="RefSeq" id="WP_121987560.1">
    <property type="nucleotide sequence ID" value="NZ_OUNR01000001.1"/>
</dbReference>
<organism evidence="4 5">
    <name type="scientific">Nitrospira lenta</name>
    <dbReference type="NCBI Taxonomy" id="1436998"/>
    <lineage>
        <taxon>Bacteria</taxon>
        <taxon>Pseudomonadati</taxon>
        <taxon>Nitrospirota</taxon>
        <taxon>Nitrospiria</taxon>
        <taxon>Nitrospirales</taxon>
        <taxon>Nitrospiraceae</taxon>
        <taxon>Nitrospira</taxon>
    </lineage>
</organism>
<evidence type="ECO:0000313" key="5">
    <source>
        <dbReference type="Proteomes" id="UP000248168"/>
    </source>
</evidence>
<dbReference type="SUPFAM" id="SSF50331">
    <property type="entry name" value="MOP-like"/>
    <property type="match status" value="1"/>
</dbReference>
<dbReference type="InParanoid" id="A0A330L273"/>
<keyword evidence="1 2" id="KW-0500">Molybdenum</keyword>
<protein>
    <submittedName>
        <fullName evidence="4">Molybdenum-pterin-binding protein</fullName>
    </submittedName>
</protein>
<gene>
    <name evidence="4" type="primary">mop</name>
    <name evidence="4" type="ORF">NITLEN_10028</name>
</gene>
<dbReference type="PROSITE" id="PS51866">
    <property type="entry name" value="MOP"/>
    <property type="match status" value="1"/>
</dbReference>
<dbReference type="Proteomes" id="UP000248168">
    <property type="component" value="Unassembled WGS sequence"/>
</dbReference>
<keyword evidence="5" id="KW-1185">Reference proteome</keyword>
<evidence type="ECO:0000256" key="2">
    <source>
        <dbReference type="PROSITE-ProRule" id="PRU01213"/>
    </source>
</evidence>
<proteinExistence type="predicted"/>
<dbReference type="GO" id="GO:0015689">
    <property type="term" value="P:molybdate ion transport"/>
    <property type="evidence" value="ECO:0007669"/>
    <property type="project" value="InterPro"/>
</dbReference>
<evidence type="ECO:0000313" key="4">
    <source>
        <dbReference type="EMBL" id="SPP62942.1"/>
    </source>
</evidence>